<name>A0A3E1IXX4_GARVA</name>
<accession>A0A3E1IXX4</accession>
<proteinExistence type="predicted"/>
<dbReference type="Proteomes" id="UP000258533">
    <property type="component" value="Unassembled WGS sequence"/>
</dbReference>
<protein>
    <submittedName>
        <fullName evidence="1">Nucleotidyltransferase</fullName>
    </submittedName>
</protein>
<sequence>MNPPHWLSDFVLPNQDESDANYSARLFHVFEPSFNPSNIYFRDHKVIGRRRNSPQYGLYECFQHIITKDNDDKSARLFDFERAKRIKWVKDCICNYPDCKKCSYKSCEKPLVWEERYKGVTRVRILLPSARYLVVLEDAVKKHDCYYLITAFYADHDNYIDAERNRYERAKRINKTIQ</sequence>
<evidence type="ECO:0000313" key="1">
    <source>
        <dbReference type="EMBL" id="RFD77790.1"/>
    </source>
</evidence>
<dbReference type="GO" id="GO:0016740">
    <property type="term" value="F:transferase activity"/>
    <property type="evidence" value="ECO:0007669"/>
    <property type="project" value="UniProtKB-KW"/>
</dbReference>
<dbReference type="RefSeq" id="WP_116689663.1">
    <property type="nucleotide sequence ID" value="NZ_LRTT01000001.1"/>
</dbReference>
<dbReference type="EMBL" id="LRTT01000001">
    <property type="protein sequence ID" value="RFD77790.1"/>
    <property type="molecule type" value="Genomic_DNA"/>
</dbReference>
<organism evidence="1 2">
    <name type="scientific">Gardnerella vaginalis</name>
    <dbReference type="NCBI Taxonomy" id="2702"/>
    <lineage>
        <taxon>Bacteria</taxon>
        <taxon>Bacillati</taxon>
        <taxon>Actinomycetota</taxon>
        <taxon>Actinomycetes</taxon>
        <taxon>Bifidobacteriales</taxon>
        <taxon>Bifidobacteriaceae</taxon>
        <taxon>Gardnerella</taxon>
    </lineage>
</organism>
<comment type="caution">
    <text evidence="1">The sequence shown here is derived from an EMBL/GenBank/DDBJ whole genome shotgun (WGS) entry which is preliminary data.</text>
</comment>
<evidence type="ECO:0000313" key="2">
    <source>
        <dbReference type="Proteomes" id="UP000258533"/>
    </source>
</evidence>
<reference evidence="1 2" key="1">
    <citation type="submission" date="2016-02" db="EMBL/GenBank/DDBJ databases">
        <title>Gardnerella vaginalis Subgroups Defined by cpn60 Sequencing and Sialidase Activity in Isolates from Canada, Belgium and Kenya.</title>
        <authorList>
            <person name="Schellenberg J."/>
            <person name="Paramel Jayaprakash T."/>
            <person name="Withana Gamage N."/>
            <person name="Patterson M.H."/>
            <person name="Vaneechoutte M."/>
            <person name="Hill J.E."/>
        </authorList>
    </citation>
    <scope>NUCLEOTIDE SEQUENCE [LARGE SCALE GENOMIC DNA]</scope>
    <source>
        <strain evidence="1 2">N144</strain>
    </source>
</reference>
<dbReference type="AlphaFoldDB" id="A0A3E1IXX4"/>
<keyword evidence="1" id="KW-0808">Transferase</keyword>
<gene>
    <name evidence="1" type="ORF">AXE73_04215</name>
</gene>